<dbReference type="NCBIfam" id="TIGR00121">
    <property type="entry name" value="birA_ligase"/>
    <property type="match status" value="1"/>
</dbReference>
<dbReference type="Gene3D" id="3.30.930.10">
    <property type="entry name" value="Bira Bifunctional Protein, Domain 2"/>
    <property type="match status" value="1"/>
</dbReference>
<comment type="function">
    <text evidence="5">Acts both as a biotin--[acetyl-CoA-carboxylase] ligase and a repressor.</text>
</comment>
<sequence>MKTYEKIFDILSQADDYVNGEKIAQELGVSRTSIWKAIQKLEKEGIQIESVKNRGYRLTAGDLLIPDWIEAHSPVQVSFNPDCQSTQMDAKAGMEAGRPANTLYLATAQSAGRGRFGRSFFCPSQGGFYMSLHLKPNLPFDQLPSYTILTAGAIYKAVKNLTLMEIDIKWVNDIYYRNKKISGILTEATTSIETGLVTDVIIGVGFNFFITDFPADIKEKAGSLFEEKPAISRNELIAEIWKCFYESDPEELIYIYKQQSLVLGRQVSFSQKGADYQGLAKDISDSGQLLVQLTDGQEIWLNSGEVSLTSW</sequence>
<dbReference type="RefSeq" id="WP_176799066.1">
    <property type="nucleotide sequence ID" value="NZ_CP040798.1"/>
</dbReference>
<evidence type="ECO:0000313" key="8">
    <source>
        <dbReference type="Proteomes" id="UP000509535"/>
    </source>
</evidence>
<dbReference type="InterPro" id="IPR036390">
    <property type="entry name" value="WH_DNA-bd_sf"/>
</dbReference>
<dbReference type="PROSITE" id="PS51733">
    <property type="entry name" value="BPL_LPL_CATALYTIC"/>
    <property type="match status" value="1"/>
</dbReference>
<feature type="binding site" evidence="5">
    <location>
        <begin position="113"/>
        <end position="115"/>
    </location>
    <ligand>
        <name>biotin</name>
        <dbReference type="ChEBI" id="CHEBI:57586"/>
    </ligand>
</feature>
<dbReference type="Gene3D" id="1.10.10.10">
    <property type="entry name" value="Winged helix-like DNA-binding domain superfamily/Winged helix DNA-binding domain"/>
    <property type="match status" value="1"/>
</dbReference>
<comment type="similarity">
    <text evidence="5">Belongs to the biotin--protein ligase family.</text>
</comment>
<dbReference type="InterPro" id="IPR013196">
    <property type="entry name" value="HTH_11"/>
</dbReference>
<dbReference type="Pfam" id="PF03099">
    <property type="entry name" value="BPL_LplA_LipB"/>
    <property type="match status" value="1"/>
</dbReference>
<comment type="caution">
    <text evidence="5">Lacks conserved residue(s) required for the propagation of feature annotation.</text>
</comment>
<dbReference type="Gene3D" id="2.30.30.100">
    <property type="match status" value="1"/>
</dbReference>
<organism evidence="7 8">
    <name type="scientific">Streptococcus sanguinis</name>
    <dbReference type="NCBI Taxonomy" id="1305"/>
    <lineage>
        <taxon>Bacteria</taxon>
        <taxon>Bacillati</taxon>
        <taxon>Bacillota</taxon>
        <taxon>Bacilli</taxon>
        <taxon>Lactobacillales</taxon>
        <taxon>Streptococcaceae</taxon>
        <taxon>Streptococcus</taxon>
    </lineage>
</organism>
<dbReference type="GO" id="GO:0009249">
    <property type="term" value="P:protein lipoylation"/>
    <property type="evidence" value="ECO:0007669"/>
    <property type="project" value="UniProtKB-ARBA"/>
</dbReference>
<feature type="binding site" evidence="5">
    <location>
        <position position="180"/>
    </location>
    <ligand>
        <name>biotin</name>
        <dbReference type="ChEBI" id="CHEBI:57586"/>
    </ligand>
</feature>
<accession>A0A7H8V1I9</accession>
<dbReference type="NCBIfam" id="NF008846">
    <property type="entry name" value="PRK11886.1-1"/>
    <property type="match status" value="1"/>
</dbReference>
<dbReference type="HAMAP" id="MF_00978">
    <property type="entry name" value="Bifunct_BirA"/>
    <property type="match status" value="1"/>
</dbReference>
<reference evidence="7 8" key="1">
    <citation type="submission" date="2019-06" db="EMBL/GenBank/DDBJ databases">
        <title>The organization of the Streptococcus sanguinis genomes.</title>
        <authorList>
            <person name="Wang H.Y."/>
            <person name="Chen Y.Y.M."/>
            <person name="Wu C.H."/>
        </authorList>
    </citation>
    <scope>NUCLEOTIDE SEQUENCE [LARGE SCALE GENOMIC DNA]</scope>
    <source>
        <strain evidence="7 8">CGMH058</strain>
    </source>
</reference>
<protein>
    <recommendedName>
        <fullName evidence="5">Bifunctional ligase/repressor BirA</fullName>
    </recommendedName>
    <alternativeName>
        <fullName evidence="5">Biotin--[acetyl-CoA-carboxylase] ligase</fullName>
        <ecNumber evidence="5">6.3.4.15</ecNumber>
    </alternativeName>
    <alternativeName>
        <fullName evidence="5">Biotin--protein ligase</fullName>
    </alternativeName>
    <alternativeName>
        <fullName evidence="5">Biotin-[acetyl-CoA carboxylase] synthetase</fullName>
    </alternativeName>
</protein>
<dbReference type="SUPFAM" id="SSF46785">
    <property type="entry name" value="Winged helix' DNA-binding domain"/>
    <property type="match status" value="1"/>
</dbReference>
<dbReference type="InterPro" id="IPR008988">
    <property type="entry name" value="Transcriptional_repressor_C"/>
</dbReference>
<dbReference type="Pfam" id="PF02237">
    <property type="entry name" value="BPL_C"/>
    <property type="match status" value="1"/>
</dbReference>
<evidence type="ECO:0000256" key="2">
    <source>
        <dbReference type="ARBA" id="ARBA00022741"/>
    </source>
</evidence>
<comment type="catalytic activity">
    <reaction evidence="5">
        <text>biotin + L-lysyl-[protein] + ATP = N(6)-biotinyl-L-lysyl-[protein] + AMP + diphosphate + H(+)</text>
        <dbReference type="Rhea" id="RHEA:11756"/>
        <dbReference type="Rhea" id="RHEA-COMP:9752"/>
        <dbReference type="Rhea" id="RHEA-COMP:10505"/>
        <dbReference type="ChEBI" id="CHEBI:15378"/>
        <dbReference type="ChEBI" id="CHEBI:29969"/>
        <dbReference type="ChEBI" id="CHEBI:30616"/>
        <dbReference type="ChEBI" id="CHEBI:33019"/>
        <dbReference type="ChEBI" id="CHEBI:57586"/>
        <dbReference type="ChEBI" id="CHEBI:83144"/>
        <dbReference type="ChEBI" id="CHEBI:456215"/>
        <dbReference type="EC" id="6.3.4.15"/>
    </reaction>
</comment>
<dbReference type="Pfam" id="PF08279">
    <property type="entry name" value="HTH_11"/>
    <property type="match status" value="1"/>
</dbReference>
<feature type="binding site" evidence="5">
    <location>
        <position position="109"/>
    </location>
    <ligand>
        <name>biotin</name>
        <dbReference type="ChEBI" id="CHEBI:57586"/>
    </ligand>
</feature>
<keyword evidence="5" id="KW-0678">Repressor</keyword>
<dbReference type="AlphaFoldDB" id="A0A7H8V1I9"/>
<dbReference type="InterPro" id="IPR003142">
    <property type="entry name" value="BPL_C"/>
</dbReference>
<dbReference type="GO" id="GO:0005737">
    <property type="term" value="C:cytoplasm"/>
    <property type="evidence" value="ECO:0007669"/>
    <property type="project" value="TreeGrafter"/>
</dbReference>
<dbReference type="EC" id="6.3.4.15" evidence="5"/>
<dbReference type="InterPro" id="IPR030855">
    <property type="entry name" value="Bifunct_BirA"/>
</dbReference>
<keyword evidence="5" id="KW-0805">Transcription regulation</keyword>
<keyword evidence="5" id="KW-0238">DNA-binding</keyword>
<dbReference type="InterPro" id="IPR036388">
    <property type="entry name" value="WH-like_DNA-bd_sf"/>
</dbReference>
<feature type="domain" description="BPL/LPL catalytic" evidence="6">
    <location>
        <begin position="78"/>
        <end position="252"/>
    </location>
</feature>
<keyword evidence="5" id="KW-0804">Transcription</keyword>
<keyword evidence="1 5" id="KW-0436">Ligase</keyword>
<dbReference type="Proteomes" id="UP000509535">
    <property type="component" value="Chromosome"/>
</dbReference>
<dbReference type="GO" id="GO:0004077">
    <property type="term" value="F:biotin--[biotin carboxyl-carrier protein] ligase activity"/>
    <property type="evidence" value="ECO:0007669"/>
    <property type="project" value="UniProtKB-UniRule"/>
</dbReference>
<dbReference type="CDD" id="cd16442">
    <property type="entry name" value="BPL"/>
    <property type="match status" value="1"/>
</dbReference>
<dbReference type="EMBL" id="CP040798">
    <property type="protein sequence ID" value="QLB50273.1"/>
    <property type="molecule type" value="Genomic_DNA"/>
</dbReference>
<dbReference type="SUPFAM" id="SSF55681">
    <property type="entry name" value="Class II aaRS and biotin synthetases"/>
    <property type="match status" value="1"/>
</dbReference>
<keyword evidence="3 5" id="KW-0067">ATP-binding</keyword>
<dbReference type="GO" id="GO:0003677">
    <property type="term" value="F:DNA binding"/>
    <property type="evidence" value="ECO:0007669"/>
    <property type="project" value="UniProtKB-UniRule"/>
</dbReference>
<dbReference type="GO" id="GO:0006355">
    <property type="term" value="P:regulation of DNA-templated transcription"/>
    <property type="evidence" value="ECO:0007669"/>
    <property type="project" value="UniProtKB-UniRule"/>
</dbReference>
<evidence type="ECO:0000256" key="3">
    <source>
        <dbReference type="ARBA" id="ARBA00022840"/>
    </source>
</evidence>
<dbReference type="PANTHER" id="PTHR12835:SF5">
    <property type="entry name" value="BIOTIN--PROTEIN LIGASE"/>
    <property type="match status" value="1"/>
</dbReference>
<evidence type="ECO:0000259" key="6">
    <source>
        <dbReference type="PROSITE" id="PS51733"/>
    </source>
</evidence>
<evidence type="ECO:0000313" key="7">
    <source>
        <dbReference type="EMBL" id="QLB50273.1"/>
    </source>
</evidence>
<dbReference type="SUPFAM" id="SSF50037">
    <property type="entry name" value="C-terminal domain of transcriptional repressors"/>
    <property type="match status" value="1"/>
</dbReference>
<gene>
    <name evidence="5 7" type="primary">birA</name>
    <name evidence="7" type="ORF">FDP16_07010</name>
</gene>
<keyword evidence="4 5" id="KW-0092">Biotin</keyword>
<dbReference type="GO" id="GO:0016740">
    <property type="term" value="F:transferase activity"/>
    <property type="evidence" value="ECO:0007669"/>
    <property type="project" value="UniProtKB-ARBA"/>
</dbReference>
<dbReference type="InterPro" id="IPR045864">
    <property type="entry name" value="aa-tRNA-synth_II/BPL/LPL"/>
</dbReference>
<evidence type="ECO:0000256" key="4">
    <source>
        <dbReference type="ARBA" id="ARBA00023267"/>
    </source>
</evidence>
<evidence type="ECO:0000256" key="1">
    <source>
        <dbReference type="ARBA" id="ARBA00022598"/>
    </source>
</evidence>
<dbReference type="InterPro" id="IPR004143">
    <property type="entry name" value="BPL_LPL_catalytic"/>
</dbReference>
<dbReference type="GO" id="GO:0005524">
    <property type="term" value="F:ATP binding"/>
    <property type="evidence" value="ECO:0007669"/>
    <property type="project" value="UniProtKB-UniRule"/>
</dbReference>
<dbReference type="InterPro" id="IPR004408">
    <property type="entry name" value="Biotin_CoA_COase_ligase"/>
</dbReference>
<proteinExistence type="inferred from homology"/>
<name>A0A7H8V1I9_STRSA</name>
<evidence type="ECO:0000256" key="5">
    <source>
        <dbReference type="HAMAP-Rule" id="MF_00978"/>
    </source>
</evidence>
<feature type="DNA-binding region" description="H-T-H motif" evidence="5">
    <location>
        <begin position="20"/>
        <end position="39"/>
    </location>
</feature>
<keyword evidence="2 5" id="KW-0547">Nucleotide-binding</keyword>
<dbReference type="PANTHER" id="PTHR12835">
    <property type="entry name" value="BIOTIN PROTEIN LIGASE"/>
    <property type="match status" value="1"/>
</dbReference>